<evidence type="ECO:0000313" key="2">
    <source>
        <dbReference type="Proteomes" id="UP000249638"/>
    </source>
</evidence>
<proteinExistence type="predicted"/>
<dbReference type="SUPFAM" id="SSF56300">
    <property type="entry name" value="Metallo-dependent phosphatases"/>
    <property type="match status" value="1"/>
</dbReference>
<organism evidence="1 2">
    <name type="scientific">Cupriavidus phytorum</name>
    <dbReference type="NCBI Taxonomy" id="3024399"/>
    <lineage>
        <taxon>Bacteria</taxon>
        <taxon>Pseudomonadati</taxon>
        <taxon>Pseudomonadota</taxon>
        <taxon>Betaproteobacteria</taxon>
        <taxon>Burkholderiales</taxon>
        <taxon>Burkholderiaceae</taxon>
        <taxon>Cupriavidus</taxon>
    </lineage>
</organism>
<evidence type="ECO:0008006" key="3">
    <source>
        <dbReference type="Google" id="ProtNLM"/>
    </source>
</evidence>
<accession>A0A2W7P047</accession>
<protein>
    <recommendedName>
        <fullName evidence="3">Calcineurin-like phosphoesterase family protein</fullName>
    </recommendedName>
</protein>
<name>A0A2W7P047_9BURK</name>
<dbReference type="AlphaFoldDB" id="A0A2W7P047"/>
<dbReference type="InterPro" id="IPR029052">
    <property type="entry name" value="Metallo-depent_PP-like"/>
</dbReference>
<sequence>MTRDDLIQQYGSVRAAARAMGLAETTLRERLGRGESVQVTLSERKTVNNLAIRNGSVVIGSDAHYSPGLVTTAHKAFCNVIAEYAGDLKAVILNGDILDGGRISRHGRIGWQKTHSVKDELEAVQERMGEIEKAAKGMKLLRTTGNHCVRFDTKLAAMAPEYEGIPGFALADHLPAWKDSYRIDVNADTVIIHAVANGMHAAYNNVVKGSGFHVVTGHTHRLQAVQFRGFGKLRYGIETGMLADPEQDEFHYLTGRNANWQSGFAVLTWRDGELLYPEFCAVRDDGKAYFRGQRVA</sequence>
<comment type="caution">
    <text evidence="1">The sequence shown here is derived from an EMBL/GenBank/DDBJ whole genome shotgun (WGS) entry which is preliminary data.</text>
</comment>
<dbReference type="EMBL" id="QKZN01000004">
    <property type="protein sequence ID" value="PZX29461.1"/>
    <property type="molecule type" value="Genomic_DNA"/>
</dbReference>
<evidence type="ECO:0000313" key="1">
    <source>
        <dbReference type="EMBL" id="PZX29461.1"/>
    </source>
</evidence>
<gene>
    <name evidence="1" type="ORF">C7416_104466</name>
</gene>
<keyword evidence="2" id="KW-1185">Reference proteome</keyword>
<dbReference type="Proteomes" id="UP000249638">
    <property type="component" value="Unassembled WGS sequence"/>
</dbReference>
<reference evidence="1" key="1">
    <citation type="submission" date="2018-06" db="EMBL/GenBank/DDBJ databases">
        <title>Genomic Encyclopedia of Type Strains, Phase IV (KMG-V): Genome sequencing to study the core and pangenomes of soil and plant-associated prokaryotes.</title>
        <authorList>
            <person name="Whitman W."/>
        </authorList>
    </citation>
    <scope>NUCLEOTIDE SEQUENCE [LARGE SCALE GENOMIC DNA]</scope>
    <source>
        <strain evidence="1">MLR2-44</strain>
    </source>
</reference>